<keyword evidence="4" id="KW-0540">Nuclease</keyword>
<dbReference type="PRINTS" id="PR00794">
    <property type="entry name" value="RIBONUCLEASE"/>
</dbReference>
<evidence type="ECO:0000256" key="6">
    <source>
        <dbReference type="ARBA" id="ARBA00022759"/>
    </source>
</evidence>
<keyword evidence="5 9" id="KW-0732">Signal</keyword>
<dbReference type="SUPFAM" id="SSF54076">
    <property type="entry name" value="RNase A-like"/>
    <property type="match status" value="1"/>
</dbReference>
<dbReference type="GO" id="GO:0003676">
    <property type="term" value="F:nucleic acid binding"/>
    <property type="evidence" value="ECO:0007669"/>
    <property type="project" value="InterPro"/>
</dbReference>
<dbReference type="FunFam" id="3.10.130.10:FF:000001">
    <property type="entry name" value="Ribonuclease pancreatic"/>
    <property type="match status" value="1"/>
</dbReference>
<proteinExistence type="inferred from homology"/>
<feature type="domain" description="Ribonuclease A-domain" evidence="10">
    <location>
        <begin position="29"/>
        <end position="150"/>
    </location>
</feature>
<dbReference type="GO" id="GO:0005615">
    <property type="term" value="C:extracellular space"/>
    <property type="evidence" value="ECO:0007669"/>
    <property type="project" value="Ensembl"/>
</dbReference>
<dbReference type="GO" id="GO:0004519">
    <property type="term" value="F:endonuclease activity"/>
    <property type="evidence" value="ECO:0007669"/>
    <property type="project" value="UniProtKB-KW"/>
</dbReference>
<dbReference type="PANTHER" id="PTHR11437">
    <property type="entry name" value="RIBONUCLEASE"/>
    <property type="match status" value="1"/>
</dbReference>
<evidence type="ECO:0000313" key="12">
    <source>
        <dbReference type="Proteomes" id="UP000314987"/>
    </source>
</evidence>
<dbReference type="InterPro" id="IPR023412">
    <property type="entry name" value="RNaseA_domain"/>
</dbReference>
<dbReference type="AlphaFoldDB" id="A0A4X2LM49"/>
<organism evidence="11 12">
    <name type="scientific">Vombatus ursinus</name>
    <name type="common">Common wombat</name>
    <dbReference type="NCBI Taxonomy" id="29139"/>
    <lineage>
        <taxon>Eukaryota</taxon>
        <taxon>Metazoa</taxon>
        <taxon>Chordata</taxon>
        <taxon>Craniata</taxon>
        <taxon>Vertebrata</taxon>
        <taxon>Euteleostomi</taxon>
        <taxon>Mammalia</taxon>
        <taxon>Metatheria</taxon>
        <taxon>Diprotodontia</taxon>
        <taxon>Vombatidae</taxon>
        <taxon>Vombatus</taxon>
    </lineage>
</organism>
<comment type="similarity">
    <text evidence="2">Belongs to the pancreatic ribonuclease family.</text>
</comment>
<dbReference type="Proteomes" id="UP000314987">
    <property type="component" value="Unassembled WGS sequence"/>
</dbReference>
<evidence type="ECO:0000256" key="7">
    <source>
        <dbReference type="ARBA" id="ARBA00022801"/>
    </source>
</evidence>
<feature type="signal peptide" evidence="9">
    <location>
        <begin position="1"/>
        <end position="25"/>
    </location>
</feature>
<dbReference type="GO" id="GO:0045087">
    <property type="term" value="P:innate immune response"/>
    <property type="evidence" value="ECO:0007669"/>
    <property type="project" value="Ensembl"/>
</dbReference>
<keyword evidence="6" id="KW-0255">Endonuclease</keyword>
<feature type="chain" id="PRO_5021227635" evidence="9">
    <location>
        <begin position="26"/>
        <end position="150"/>
    </location>
</feature>
<dbReference type="InterPro" id="IPR036816">
    <property type="entry name" value="RNaseA-like_dom_sf"/>
</dbReference>
<evidence type="ECO:0000256" key="2">
    <source>
        <dbReference type="ARBA" id="ARBA00005600"/>
    </source>
</evidence>
<dbReference type="OMA" id="RAGCCPL"/>
<keyword evidence="3" id="KW-0964">Secreted</keyword>
<reference evidence="11" key="3">
    <citation type="submission" date="2025-09" db="UniProtKB">
        <authorList>
            <consortium name="Ensembl"/>
        </authorList>
    </citation>
    <scope>IDENTIFICATION</scope>
</reference>
<dbReference type="Ensembl" id="ENSVURT00010029856.1">
    <property type="protein sequence ID" value="ENSVURP00010026214.1"/>
    <property type="gene ID" value="ENSVURG00010020079.1"/>
</dbReference>
<evidence type="ECO:0000256" key="3">
    <source>
        <dbReference type="ARBA" id="ARBA00022525"/>
    </source>
</evidence>
<evidence type="ECO:0000259" key="10">
    <source>
        <dbReference type="SMART" id="SM00092"/>
    </source>
</evidence>
<evidence type="ECO:0000256" key="8">
    <source>
        <dbReference type="ARBA" id="ARBA00023157"/>
    </source>
</evidence>
<name>A0A4X2LM49_VOMUR</name>
<dbReference type="GO" id="GO:0051607">
    <property type="term" value="P:defense response to virus"/>
    <property type="evidence" value="ECO:0007669"/>
    <property type="project" value="Ensembl"/>
</dbReference>
<sequence length="150" mass="16324">MAPAAAASCSLLLLFLGLWEVPVSAKPQNLTFAQWFQIQHIQPSPLPCNRGMSSINSYTKSCKPLNSFLHDSFSNVATVCGSPSITCKNGQKNCHQSPNTVSITQCVLVFGKYPNCRYRDTPLVKTFIVACDPPKAGDPPGYKLVPVHLD</sequence>
<dbReference type="GO" id="GO:0061844">
    <property type="term" value="P:antimicrobial humoral immune response mediated by antimicrobial peptide"/>
    <property type="evidence" value="ECO:0007669"/>
    <property type="project" value="Ensembl"/>
</dbReference>
<protein>
    <submittedName>
        <fullName evidence="11">Ribonuclease A family member 6</fullName>
    </submittedName>
</protein>
<dbReference type="GO" id="GO:0031410">
    <property type="term" value="C:cytoplasmic vesicle"/>
    <property type="evidence" value="ECO:0007669"/>
    <property type="project" value="Ensembl"/>
</dbReference>
<dbReference type="InterPro" id="IPR001427">
    <property type="entry name" value="RNaseA"/>
</dbReference>
<keyword evidence="7" id="KW-0378">Hydrolase</keyword>
<dbReference type="GO" id="GO:0050830">
    <property type="term" value="P:defense response to Gram-positive bacterium"/>
    <property type="evidence" value="ECO:0007669"/>
    <property type="project" value="Ensembl"/>
</dbReference>
<comment type="subcellular location">
    <subcellularLocation>
        <location evidence="1">Secreted</location>
    </subcellularLocation>
</comment>
<keyword evidence="12" id="KW-1185">Reference proteome</keyword>
<dbReference type="Pfam" id="PF00074">
    <property type="entry name" value="RnaseA"/>
    <property type="match status" value="1"/>
</dbReference>
<evidence type="ECO:0000256" key="1">
    <source>
        <dbReference type="ARBA" id="ARBA00004613"/>
    </source>
</evidence>
<gene>
    <name evidence="11" type="primary">RNASE6</name>
</gene>
<dbReference type="Gene3D" id="3.10.130.10">
    <property type="entry name" value="Ribonuclease A-like domain"/>
    <property type="match status" value="1"/>
</dbReference>
<accession>A0A4X2LM49</accession>
<reference evidence="11" key="2">
    <citation type="submission" date="2025-08" db="UniProtKB">
        <authorList>
            <consortium name="Ensembl"/>
        </authorList>
    </citation>
    <scope>IDENTIFICATION</scope>
</reference>
<evidence type="ECO:0000313" key="11">
    <source>
        <dbReference type="Ensembl" id="ENSVURP00010026214.1"/>
    </source>
</evidence>
<dbReference type="CDD" id="cd06265">
    <property type="entry name" value="RNase_A_canonical"/>
    <property type="match status" value="1"/>
</dbReference>
<dbReference type="PANTHER" id="PTHR11437:SF4">
    <property type="entry name" value="RIBONUCLEASE K6"/>
    <property type="match status" value="1"/>
</dbReference>
<dbReference type="GO" id="GO:0019731">
    <property type="term" value="P:antibacterial humoral response"/>
    <property type="evidence" value="ECO:0007669"/>
    <property type="project" value="Ensembl"/>
</dbReference>
<keyword evidence="8" id="KW-1015">Disulfide bond</keyword>
<evidence type="ECO:0000256" key="9">
    <source>
        <dbReference type="SAM" id="SignalP"/>
    </source>
</evidence>
<dbReference type="GO" id="GO:0016787">
    <property type="term" value="F:hydrolase activity"/>
    <property type="evidence" value="ECO:0007669"/>
    <property type="project" value="UniProtKB-KW"/>
</dbReference>
<evidence type="ECO:0000256" key="4">
    <source>
        <dbReference type="ARBA" id="ARBA00022722"/>
    </source>
</evidence>
<reference evidence="12" key="1">
    <citation type="submission" date="2018-12" db="EMBL/GenBank/DDBJ databases">
        <authorList>
            <person name="Yazar S."/>
        </authorList>
    </citation>
    <scope>NUCLEOTIDE SEQUENCE [LARGE SCALE GENOMIC DNA]</scope>
</reference>
<dbReference type="GO" id="GO:0050829">
    <property type="term" value="P:defense response to Gram-negative bacterium"/>
    <property type="evidence" value="ECO:0007669"/>
    <property type="project" value="Ensembl"/>
</dbReference>
<evidence type="ECO:0000256" key="5">
    <source>
        <dbReference type="ARBA" id="ARBA00022729"/>
    </source>
</evidence>
<dbReference type="GO" id="GO:0004540">
    <property type="term" value="F:RNA nuclease activity"/>
    <property type="evidence" value="ECO:0007669"/>
    <property type="project" value="Ensembl"/>
</dbReference>
<dbReference type="GeneTree" id="ENSGT00940000161733"/>
<dbReference type="SMART" id="SM00092">
    <property type="entry name" value="RNAse_Pc"/>
    <property type="match status" value="1"/>
</dbReference>
<dbReference type="STRING" id="29139.ENSVURP00010026214"/>